<dbReference type="RefSeq" id="WP_182121969.1">
    <property type="nucleotide sequence ID" value="NZ_CP059567.1"/>
</dbReference>
<evidence type="ECO:0000313" key="1">
    <source>
        <dbReference type="EMBL" id="QMT40274.1"/>
    </source>
</evidence>
<reference evidence="1 2" key="1">
    <citation type="submission" date="2020-07" db="EMBL/GenBank/DDBJ databases">
        <title>Genomic diversity of species in the Neisseriaceae family.</title>
        <authorList>
            <person name="Vincent A.T."/>
            <person name="Bernet E."/>
            <person name="Veyrier F.J."/>
        </authorList>
    </citation>
    <scope>NUCLEOTIDE SEQUENCE [LARGE SCALE GENOMIC DNA]</scope>
    <source>
        <strain evidence="1 2">DSM 22244</strain>
    </source>
</reference>
<dbReference type="AlphaFoldDB" id="A0A7D7NFE7"/>
<protein>
    <recommendedName>
        <fullName evidence="3">Phosphoglycerate mutase</fullName>
    </recommendedName>
</protein>
<accession>A0A7D7NFE7</accession>
<sequence>MFTLNLPGLHWPHPDTLPPLKLPHLDKLLRFGRFQAAPAAPADFCFRQLNVHLSQLSPQPYAFASPVWQQAGMHSVQILDNRVLAVSAAEARTLCDGLNSLYAEDGWRFEPLRPDLWLLHLPAAAGWQAPCVLDIVGQADGTQRAIGPAQTQWLQRQTEIQMWLHGQAVNQQRQAEGLPPINGLWLWDSLPADNGHSAARLIGSDSPWAAFSRSETAPVPESWAAWQAETAARGLPPADTALYLDALATAVQCTDVHAYCSQLEAWERSLFAPLWQDLQHGRLSGLCLQTDGPAGGRLLLAARSGWRFWKRKKTFAGSLAG</sequence>
<dbReference type="EMBL" id="CP059567">
    <property type="protein sequence ID" value="QMT40274.1"/>
    <property type="molecule type" value="Genomic_DNA"/>
</dbReference>
<name>A0A7D7NFE7_9NEIS</name>
<gene>
    <name evidence="1" type="ORF">H3L94_10600</name>
</gene>
<dbReference type="Proteomes" id="UP000514752">
    <property type="component" value="Chromosome"/>
</dbReference>
<evidence type="ECO:0000313" key="2">
    <source>
        <dbReference type="Proteomes" id="UP000514752"/>
    </source>
</evidence>
<evidence type="ECO:0008006" key="3">
    <source>
        <dbReference type="Google" id="ProtNLM"/>
    </source>
</evidence>
<organism evidence="1 2">
    <name type="scientific">Neisseria shayeganii</name>
    <dbReference type="NCBI Taxonomy" id="607712"/>
    <lineage>
        <taxon>Bacteria</taxon>
        <taxon>Pseudomonadati</taxon>
        <taxon>Pseudomonadota</taxon>
        <taxon>Betaproteobacteria</taxon>
        <taxon>Neisseriales</taxon>
        <taxon>Neisseriaceae</taxon>
        <taxon>Neisseria</taxon>
    </lineage>
</organism>
<proteinExistence type="predicted"/>
<dbReference type="KEGG" id="nsg:H3L94_10600"/>